<dbReference type="InterPro" id="IPR046766">
    <property type="entry name" value="Bact_hydrolase"/>
</dbReference>
<dbReference type="AlphaFoldDB" id="A0A8J9T2Y4"/>
<dbReference type="EMBL" id="OU594955">
    <property type="protein sequence ID" value="CAG9281072.1"/>
    <property type="molecule type" value="Genomic_DNA"/>
</dbReference>
<gene>
    <name evidence="1" type="ORF">PTTT1_LOCUS15311</name>
</gene>
<reference evidence="1" key="1">
    <citation type="submission" date="2022-02" db="EMBL/GenBank/DDBJ databases">
        <authorList>
            <person name="Giguere J D."/>
        </authorList>
    </citation>
    <scope>NUCLEOTIDE SEQUENCE</scope>
    <source>
        <strain evidence="1">CCAP 1055/1</strain>
    </source>
</reference>
<name>A0A8J9T2Y4_PHATR</name>
<protein>
    <submittedName>
        <fullName evidence="1">Uncharacterized protein</fullName>
    </submittedName>
</protein>
<evidence type="ECO:0000313" key="1">
    <source>
        <dbReference type="EMBL" id="CAG9281072.1"/>
    </source>
</evidence>
<organism evidence="1">
    <name type="scientific">Phaeodactylum tricornutum</name>
    <name type="common">Diatom</name>
    <dbReference type="NCBI Taxonomy" id="2850"/>
    <lineage>
        <taxon>Eukaryota</taxon>
        <taxon>Sar</taxon>
        <taxon>Stramenopiles</taxon>
        <taxon>Ochrophyta</taxon>
        <taxon>Bacillariophyta</taxon>
        <taxon>Bacillariophyceae</taxon>
        <taxon>Bacillariophycidae</taxon>
        <taxon>Naviculales</taxon>
        <taxon>Phaeodactylaceae</taxon>
        <taxon>Phaeodactylum</taxon>
    </lineage>
</organism>
<dbReference type="Proteomes" id="UP000836788">
    <property type="component" value="Chromosome 14"/>
</dbReference>
<sequence>MATVAPTDRSSLSTKEHSVHFSSFRYEAELPSTRKNEQRPSYKIQVFRVEDYDNVTHDWKCGKIFQQTKIRAILGIVREELMDQAYKTHRRRLSGQDETWDPEGLVLSTIDRPFTSKMLFSVADATSIDPKSTAILRGMWFSKVYRGDYEREFKKWTKDALEYVRSNFSKVASTTKDFYVFYPSTLEKEKCDQLPVVVFFMKISD</sequence>
<proteinExistence type="predicted"/>
<dbReference type="Pfam" id="PF20603">
    <property type="entry name" value="Bact_hydrolase"/>
    <property type="match status" value="1"/>
</dbReference>
<accession>A0A8J9T2Y4</accession>